<evidence type="ECO:0000259" key="3">
    <source>
        <dbReference type="Pfam" id="PF01156"/>
    </source>
</evidence>
<dbReference type="SUPFAM" id="SSF53590">
    <property type="entry name" value="Nucleoside hydrolase"/>
    <property type="match status" value="1"/>
</dbReference>
<dbReference type="GO" id="GO:0005829">
    <property type="term" value="C:cytosol"/>
    <property type="evidence" value="ECO:0007669"/>
    <property type="project" value="TreeGrafter"/>
</dbReference>
<dbReference type="EMBL" id="JGZK01000004">
    <property type="protein sequence ID" value="KFI86572.1"/>
    <property type="molecule type" value="Genomic_DNA"/>
</dbReference>
<keyword evidence="1 4" id="KW-0378">Hydrolase</keyword>
<dbReference type="OrthoDB" id="2530052at2"/>
<keyword evidence="2" id="KW-0326">Glycosidase</keyword>
<name>A0A087CTH2_9BIFI</name>
<dbReference type="STRING" id="1437610.BREU_1635"/>
<feature type="domain" description="Inosine/uridine-preferring nucleoside hydrolase" evidence="3">
    <location>
        <begin position="15"/>
        <end position="245"/>
    </location>
</feature>
<dbReference type="InterPro" id="IPR036452">
    <property type="entry name" value="Ribo_hydro-like"/>
</dbReference>
<dbReference type="GO" id="GO:0006152">
    <property type="term" value="P:purine nucleoside catabolic process"/>
    <property type="evidence" value="ECO:0007669"/>
    <property type="project" value="TreeGrafter"/>
</dbReference>
<dbReference type="RefSeq" id="WP_044089032.1">
    <property type="nucleotide sequence ID" value="NZ_JDUW01000004.1"/>
</dbReference>
<dbReference type="PANTHER" id="PTHR12304">
    <property type="entry name" value="INOSINE-URIDINE PREFERRING NUCLEOSIDE HYDROLASE"/>
    <property type="match status" value="1"/>
</dbReference>
<accession>A0A087CTH2</accession>
<gene>
    <name evidence="4" type="ORF">BREU_1635</name>
</gene>
<dbReference type="InterPro" id="IPR001910">
    <property type="entry name" value="Inosine/uridine_hydrolase_dom"/>
</dbReference>
<evidence type="ECO:0000313" key="5">
    <source>
        <dbReference type="Proteomes" id="UP000028984"/>
    </source>
</evidence>
<protein>
    <submittedName>
        <fullName evidence="4">Inosine-uridine preferring nucleoside hydrolase</fullName>
    </submittedName>
</protein>
<evidence type="ECO:0000256" key="1">
    <source>
        <dbReference type="ARBA" id="ARBA00022801"/>
    </source>
</evidence>
<dbReference type="AlphaFoldDB" id="A0A087CTH2"/>
<dbReference type="Gene3D" id="3.90.245.10">
    <property type="entry name" value="Ribonucleoside hydrolase-like"/>
    <property type="match status" value="1"/>
</dbReference>
<organism evidence="4 5">
    <name type="scientific">Bifidobacterium reuteri DSM 23975</name>
    <dbReference type="NCBI Taxonomy" id="1437610"/>
    <lineage>
        <taxon>Bacteria</taxon>
        <taxon>Bacillati</taxon>
        <taxon>Actinomycetota</taxon>
        <taxon>Actinomycetes</taxon>
        <taxon>Bifidobacteriales</taxon>
        <taxon>Bifidobacteriaceae</taxon>
        <taxon>Bifidobacterium</taxon>
    </lineage>
</organism>
<comment type="caution">
    <text evidence="4">The sequence shown here is derived from an EMBL/GenBank/DDBJ whole genome shotgun (WGS) entry which is preliminary data.</text>
</comment>
<reference evidence="4 5" key="1">
    <citation type="submission" date="2014-03" db="EMBL/GenBank/DDBJ databases">
        <title>Genomics of Bifidobacteria.</title>
        <authorList>
            <person name="Ventura M."/>
            <person name="Milani C."/>
            <person name="Lugli G.A."/>
        </authorList>
    </citation>
    <scope>NUCLEOTIDE SEQUENCE [LARGE SCALE GENOMIC DNA]</scope>
    <source>
        <strain evidence="4 5">DSM 23975</strain>
    </source>
</reference>
<sequence length="298" mass="32614">MTFHFTVRDDKQIRVIIDTDADCEADDPFAIAQALLTPKFMVKAICAEHFNEAGSMERSFRTASTVVQLLNSDVPVLEGARTPLAGLHLASDEDLSPASRVILDEALSTDTHPLFVLCLGAITNVAAAIKLHPEIVSRMTIIWIGTQLPGNDEEAIREFNSGNDVEGANLVLTSGANLWLVPYQVYRTMNVSIAELQCKLADAGAIGEFLFDNLVKYNDSDFAFWTSGESWSLGDSPAVGLAMKHDCGEFHYAPAPLVKPDSSTAFIPSRPTIRIYDSIDSRFILEDLFAKLTLFARG</sequence>
<proteinExistence type="predicted"/>
<dbReference type="Pfam" id="PF01156">
    <property type="entry name" value="IU_nuc_hydro"/>
    <property type="match status" value="1"/>
</dbReference>
<keyword evidence="5" id="KW-1185">Reference proteome</keyword>
<dbReference type="InterPro" id="IPR023186">
    <property type="entry name" value="IUNH"/>
</dbReference>
<dbReference type="GO" id="GO:0008477">
    <property type="term" value="F:purine nucleosidase activity"/>
    <property type="evidence" value="ECO:0007669"/>
    <property type="project" value="TreeGrafter"/>
</dbReference>
<dbReference type="Proteomes" id="UP000028984">
    <property type="component" value="Unassembled WGS sequence"/>
</dbReference>
<evidence type="ECO:0000256" key="2">
    <source>
        <dbReference type="ARBA" id="ARBA00023295"/>
    </source>
</evidence>
<evidence type="ECO:0000313" key="4">
    <source>
        <dbReference type="EMBL" id="KFI86572.1"/>
    </source>
</evidence>
<dbReference type="eggNOG" id="COG1957">
    <property type="taxonomic scope" value="Bacteria"/>
</dbReference>
<dbReference type="PANTHER" id="PTHR12304:SF4">
    <property type="entry name" value="URIDINE NUCLEOSIDASE"/>
    <property type="match status" value="1"/>
</dbReference>